<gene>
    <name evidence="2" type="ORF">Pcinc_034056</name>
</gene>
<feature type="region of interest" description="Disordered" evidence="1">
    <location>
        <begin position="1"/>
        <end position="34"/>
    </location>
</feature>
<sequence>MEIERRREEGGREGGKEEFCSTEKSGKGGGGGEGKEVVMVVVSGGRGGEESGRVVKVGLTGLACARWRGRGGGGWRYCTPGGGRGRHWAGSPPNTAPDQLCHGHWSCRSLPASQQDARSGVVEEGRVTVRMARDEILCKHHTVTCTPPRWFMVTQSPPLYQLHHTVPSPLPATSPLSPASPPPTPPVPASPPAPASRPPPPPLLYTFPNTP</sequence>
<feature type="compositionally biased region" description="Basic and acidic residues" evidence="1">
    <location>
        <begin position="1"/>
        <end position="26"/>
    </location>
</feature>
<evidence type="ECO:0000256" key="1">
    <source>
        <dbReference type="SAM" id="MobiDB-lite"/>
    </source>
</evidence>
<keyword evidence="3" id="KW-1185">Reference proteome</keyword>
<dbReference type="Proteomes" id="UP001286313">
    <property type="component" value="Unassembled WGS sequence"/>
</dbReference>
<comment type="caution">
    <text evidence="2">The sequence shown here is derived from an EMBL/GenBank/DDBJ whole genome shotgun (WGS) entry which is preliminary data.</text>
</comment>
<dbReference type="EMBL" id="JAWQEG010004886">
    <property type="protein sequence ID" value="KAK3859857.1"/>
    <property type="molecule type" value="Genomic_DNA"/>
</dbReference>
<evidence type="ECO:0000313" key="3">
    <source>
        <dbReference type="Proteomes" id="UP001286313"/>
    </source>
</evidence>
<feature type="compositionally biased region" description="Pro residues" evidence="1">
    <location>
        <begin position="168"/>
        <end position="203"/>
    </location>
</feature>
<proteinExistence type="predicted"/>
<feature type="region of interest" description="Disordered" evidence="1">
    <location>
        <begin position="164"/>
        <end position="211"/>
    </location>
</feature>
<protein>
    <submittedName>
        <fullName evidence="2">Uncharacterized protein</fullName>
    </submittedName>
</protein>
<organism evidence="2 3">
    <name type="scientific">Petrolisthes cinctipes</name>
    <name type="common">Flat porcelain crab</name>
    <dbReference type="NCBI Taxonomy" id="88211"/>
    <lineage>
        <taxon>Eukaryota</taxon>
        <taxon>Metazoa</taxon>
        <taxon>Ecdysozoa</taxon>
        <taxon>Arthropoda</taxon>
        <taxon>Crustacea</taxon>
        <taxon>Multicrustacea</taxon>
        <taxon>Malacostraca</taxon>
        <taxon>Eumalacostraca</taxon>
        <taxon>Eucarida</taxon>
        <taxon>Decapoda</taxon>
        <taxon>Pleocyemata</taxon>
        <taxon>Anomura</taxon>
        <taxon>Galatheoidea</taxon>
        <taxon>Porcellanidae</taxon>
        <taxon>Petrolisthes</taxon>
    </lineage>
</organism>
<name>A0AAE1ER04_PETCI</name>
<evidence type="ECO:0000313" key="2">
    <source>
        <dbReference type="EMBL" id="KAK3859857.1"/>
    </source>
</evidence>
<dbReference type="AlphaFoldDB" id="A0AAE1ER04"/>
<accession>A0AAE1ER04</accession>
<reference evidence="2" key="1">
    <citation type="submission" date="2023-10" db="EMBL/GenBank/DDBJ databases">
        <title>Genome assemblies of two species of porcelain crab, Petrolisthes cinctipes and Petrolisthes manimaculis (Anomura: Porcellanidae).</title>
        <authorList>
            <person name="Angst P."/>
        </authorList>
    </citation>
    <scope>NUCLEOTIDE SEQUENCE</scope>
    <source>
        <strain evidence="2">PB745_01</strain>
        <tissue evidence="2">Gill</tissue>
    </source>
</reference>